<evidence type="ECO:0000313" key="4">
    <source>
        <dbReference type="EMBL" id="CAA0840418.1"/>
    </source>
</evidence>
<feature type="region of interest" description="Disordered" evidence="1">
    <location>
        <begin position="34"/>
        <end position="102"/>
    </location>
</feature>
<comment type="caution">
    <text evidence="4">The sequence shown here is derived from an EMBL/GenBank/DDBJ whole genome shotgun (WGS) entry which is preliminary data.</text>
</comment>
<accession>A0A9N7NPY9</accession>
<name>A0A9N7NPY9_STRHE</name>
<dbReference type="PANTHER" id="PTHR31280:SF16">
    <property type="entry name" value="GLS PROTEIN (DUF810)"/>
    <property type="match status" value="1"/>
</dbReference>
<dbReference type="Gene3D" id="1.10.357.50">
    <property type="match status" value="1"/>
</dbReference>
<dbReference type="PANTHER" id="PTHR31280">
    <property type="entry name" value="PROTEIN UNC-13 HOMOLOG"/>
    <property type="match status" value="1"/>
</dbReference>
<protein>
    <submittedName>
        <fullName evidence="4">Uncharacterized protein</fullName>
    </submittedName>
</protein>
<dbReference type="PROSITE" id="PS51259">
    <property type="entry name" value="MHD2"/>
    <property type="match status" value="1"/>
</dbReference>
<evidence type="ECO:0000313" key="5">
    <source>
        <dbReference type="Proteomes" id="UP001153555"/>
    </source>
</evidence>
<evidence type="ECO:0000256" key="1">
    <source>
        <dbReference type="SAM" id="MobiDB-lite"/>
    </source>
</evidence>
<organism evidence="4 5">
    <name type="scientific">Striga hermonthica</name>
    <name type="common">Purple witchweed</name>
    <name type="synonym">Buchnera hermonthica</name>
    <dbReference type="NCBI Taxonomy" id="68872"/>
    <lineage>
        <taxon>Eukaryota</taxon>
        <taxon>Viridiplantae</taxon>
        <taxon>Streptophyta</taxon>
        <taxon>Embryophyta</taxon>
        <taxon>Tracheophyta</taxon>
        <taxon>Spermatophyta</taxon>
        <taxon>Magnoliopsida</taxon>
        <taxon>eudicotyledons</taxon>
        <taxon>Gunneridae</taxon>
        <taxon>Pentapetalae</taxon>
        <taxon>asterids</taxon>
        <taxon>lamiids</taxon>
        <taxon>Lamiales</taxon>
        <taxon>Orobanchaceae</taxon>
        <taxon>Buchnereae</taxon>
        <taxon>Striga</taxon>
    </lineage>
</organism>
<evidence type="ECO:0000259" key="2">
    <source>
        <dbReference type="PROSITE" id="PS51258"/>
    </source>
</evidence>
<dbReference type="InterPro" id="IPR014772">
    <property type="entry name" value="Munc13_dom-2"/>
</dbReference>
<dbReference type="InterPro" id="IPR057984">
    <property type="entry name" value="PATROL1_C"/>
</dbReference>
<dbReference type="OrthoDB" id="2015333at2759"/>
<gene>
    <name evidence="4" type="ORF">SHERM_00499</name>
</gene>
<sequence>MEPFGKLRVDLSPWELRETAYEILIGACRSSGSTKRLKYVSNSTNSRERSSQLSSSPSMHSALSSCESKLKKALGLKPKNKKREEEEEPGSEGQGNSGRRRIGVIGGELMRVQMRISEQTDSRVRRGLLRVAAGQLGRRIESIVLPLELLQQLRSSDFNNQKEYEAWQKRNLKVLEAGLLVHPYLPPDKSDTASERLRQLLYTASVKPFDTGKHSESMHVLRNLVTSMAYRSFDGFVADMCHWADGVPLNLHLYRILLEACFDVNDETSIIEEVDEVLDQIKKTWGVFGIDQVFHNLCFLWVLFHKYITTGEIEGDLLVAADHMMVEVEKDASATRDVKYSKILASILHMMLDWAEGKLQRYHDIFYRDNISVLKNVLSLAVSAAKVLDMSHKYGKNSEEVNVAYDRVESYIRSSIRRAFSQETEKLISKKKFSKNQQSPLPLLSILAQNICDLVFNEKEIYSPVLKIWHPLATAIAVATLHACFAEELKKFVSGVSELNPEAIQVLLAAEKLEKDLVEMAVADSLDSEDGGKATIQEMIPYEAQTVIRNFVKSWIQTRVDRLGDWVNRSLQQEDWNPDVNKGRFAASAVEVVRILNETLEAFFLLPIPMHPVLLPELMGGLDTCLKNYVTKAISGCGSRVTYIPALPALTRCTVGSKLSAFKRKDRLLMSPSRNKSVSARRNGDDPFSLQRMCLRINTLYNIRKETEAIEKKTMFNLRKSGYADDEKAANGMLGLSVALCLEGVRQLSEATAYRVVFHDLRHVLGDYLYMGGISSLQRIEPFLEELERKLEVVSVMVHDRVRTRVITDIMKASFEGFMLVLLAGGPARAFSLQDAAVIEEDFKLLSGLFWSNGDGLPVDIIEKLSPTVSGVISLLQTATDRLIEQLKQMTAAGNMRLPLPPTTGQWGPTDPNTILRVLCNRNDKTASQFLKKAYGLPKNT</sequence>
<feature type="compositionally biased region" description="Basic residues" evidence="1">
    <location>
        <begin position="71"/>
        <end position="81"/>
    </location>
</feature>
<dbReference type="InterPro" id="IPR014770">
    <property type="entry name" value="Munc13_1"/>
</dbReference>
<feature type="compositionally biased region" description="Low complexity" evidence="1">
    <location>
        <begin position="51"/>
        <end position="65"/>
    </location>
</feature>
<feature type="domain" description="MHD1" evidence="2">
    <location>
        <begin position="504"/>
        <end position="647"/>
    </location>
</feature>
<keyword evidence="5" id="KW-1185">Reference proteome</keyword>
<dbReference type="InterPro" id="IPR008528">
    <property type="entry name" value="unc-13_homologue"/>
</dbReference>
<reference evidence="4" key="1">
    <citation type="submission" date="2019-12" db="EMBL/GenBank/DDBJ databases">
        <authorList>
            <person name="Scholes J."/>
        </authorList>
    </citation>
    <scope>NUCLEOTIDE SEQUENCE</scope>
</reference>
<proteinExistence type="predicted"/>
<feature type="domain" description="MHD2" evidence="3">
    <location>
        <begin position="777"/>
        <end position="887"/>
    </location>
</feature>
<dbReference type="EMBL" id="CACSLK010032525">
    <property type="protein sequence ID" value="CAA0840418.1"/>
    <property type="molecule type" value="Genomic_DNA"/>
</dbReference>
<dbReference type="PROSITE" id="PS51258">
    <property type="entry name" value="MHD1"/>
    <property type="match status" value="1"/>
</dbReference>
<dbReference type="Proteomes" id="UP001153555">
    <property type="component" value="Unassembled WGS sequence"/>
</dbReference>
<evidence type="ECO:0000259" key="3">
    <source>
        <dbReference type="PROSITE" id="PS51259"/>
    </source>
</evidence>
<dbReference type="AlphaFoldDB" id="A0A9N7NPY9"/>
<dbReference type="Pfam" id="PF25761">
    <property type="entry name" value="TPR_PATROL1"/>
    <property type="match status" value="1"/>
</dbReference>